<dbReference type="Gene3D" id="3.30.470.20">
    <property type="entry name" value="ATP-grasp fold, B domain"/>
    <property type="match status" value="1"/>
</dbReference>
<dbReference type="InterPro" id="IPR043938">
    <property type="entry name" value="Ligase_CoA_dom"/>
</dbReference>
<dbReference type="CDD" id="cd04301">
    <property type="entry name" value="NAT_SF"/>
    <property type="match status" value="1"/>
</dbReference>
<sequence length="886" mass="90866">MVEGAPARAGTPTRALLADGSPALLYRLGPTDLPDALALHDRLTDRDRYLRFSSLHPADLEIYLERTLGGAHGAVCLGARVRDRLVGAVQMVPVDADTAEVAAVVDPAWHAHGVGTVLLEELAAVAVRSGIQRLVADVLAENGPMTDVLADLGLPVEYSRTGPETRIEVVLHGDERYAAASEDRHRKAAAAGLRPILRPGTVAVVGAGRREGSLGRAVLRSLHAAAFSGAVVAVNPHGGQVEGVPCWPSIADVPCTVDLAVLTVPAEAVASTLEECGEQGVRAVVLMTSGLGGIPGLSARVRELADRYAMRVVGPNTAGVIGPGKTSRLDTTFTDEPAPAGDIGLVAQSGGIAIATVSEWRRLGLGLSAMVAVGDALDVGARDLLAWFDEDPDTSLVVLYAESEPDLRGLIRTATHLAARVPVLVLQTGTSSAGQRAAASHTACPATPRALREAAYASGGVQVLPDLPDMATAIGLLQGQPLPEGRSVAILTNVGGGGVLAADACAAAGLVVDPFPDELQERLRAVLPPPASVGNPVDAGAAVGADAFAAALGMLLDSPHVGAVLTVTAPTAVSDPALAIPGAAAAAAARGTGTALIDVQLVRPTTVERIELPGAPPGRFLVSVNEPGLAARALGVAVQRRAWLSRDPGPPTVPDGIDIHRAHEAVTAGLARMPSGGWMRPLEVDALCRAAGIPAVPVRWVTTGAEAADVVRRARGPMALKGVVDGVVHKGDAGLLRLPVTDARRAGRTVDEWADRAGPRWIGAVLQPMITPGDEFFVGAVRDPSAGPVVALGPGGRATDALGHRVHRLAPPTDADVDDMMAATELFATGHGRSLDLAGVRDCIRRVGWLADALPEIAEIEVNPLVVGPQSSAALDVRARLVPVAG</sequence>
<dbReference type="SMART" id="SM00881">
    <property type="entry name" value="CoA_binding"/>
    <property type="match status" value="1"/>
</dbReference>
<evidence type="ECO:0000259" key="1">
    <source>
        <dbReference type="PROSITE" id="PS51186"/>
    </source>
</evidence>
<gene>
    <name evidence="2" type="ORF">SAMN05660748_2331</name>
</gene>
<dbReference type="Pfam" id="PF19045">
    <property type="entry name" value="Ligase_CoA_2"/>
    <property type="match status" value="1"/>
</dbReference>
<feature type="domain" description="N-acetyltransferase" evidence="1">
    <location>
        <begin position="23"/>
        <end position="174"/>
    </location>
</feature>
<dbReference type="PANTHER" id="PTHR42793:SF1">
    <property type="entry name" value="PEPTIDYL-LYSINE N-ACETYLTRANSFERASE PATZ"/>
    <property type="match status" value="1"/>
</dbReference>
<dbReference type="Pfam" id="PF13549">
    <property type="entry name" value="ATP-grasp_5"/>
    <property type="match status" value="1"/>
</dbReference>
<dbReference type="InterPro" id="IPR036291">
    <property type="entry name" value="NAD(P)-bd_dom_sf"/>
</dbReference>
<dbReference type="InterPro" id="IPR016102">
    <property type="entry name" value="Succinyl-CoA_synth-like"/>
</dbReference>
<dbReference type="SUPFAM" id="SSF52210">
    <property type="entry name" value="Succinyl-CoA synthetase domains"/>
    <property type="match status" value="2"/>
</dbReference>
<evidence type="ECO:0000313" key="2">
    <source>
        <dbReference type="EMBL" id="SOC49603.1"/>
    </source>
</evidence>
<dbReference type="Gene3D" id="3.30.1490.20">
    <property type="entry name" value="ATP-grasp fold, A domain"/>
    <property type="match status" value="1"/>
</dbReference>
<dbReference type="GO" id="GO:0005524">
    <property type="term" value="F:ATP binding"/>
    <property type="evidence" value="ECO:0007669"/>
    <property type="project" value="InterPro"/>
</dbReference>
<proteinExistence type="predicted"/>
<dbReference type="Pfam" id="PF13607">
    <property type="entry name" value="Succ_CoA_lig"/>
    <property type="match status" value="1"/>
</dbReference>
<dbReference type="Gene3D" id="3.40.50.720">
    <property type="entry name" value="NAD(P)-binding Rossmann-like Domain"/>
    <property type="match status" value="1"/>
</dbReference>
<dbReference type="Gene3D" id="3.40.50.261">
    <property type="entry name" value="Succinyl-CoA synthetase domains"/>
    <property type="match status" value="2"/>
</dbReference>
<dbReference type="GO" id="GO:0016747">
    <property type="term" value="F:acyltransferase activity, transferring groups other than amino-acyl groups"/>
    <property type="evidence" value="ECO:0007669"/>
    <property type="project" value="InterPro"/>
</dbReference>
<protein>
    <submittedName>
        <fullName evidence="2">Acyl-CoA synthetase (NDP forming)</fullName>
    </submittedName>
</protein>
<dbReference type="InterPro" id="IPR000182">
    <property type="entry name" value="GNAT_dom"/>
</dbReference>
<dbReference type="Pfam" id="PF13380">
    <property type="entry name" value="CoA_binding_2"/>
    <property type="match status" value="1"/>
</dbReference>
<accession>A0A285V6F9</accession>
<dbReference type="Pfam" id="PF00583">
    <property type="entry name" value="Acetyltransf_1"/>
    <property type="match status" value="1"/>
</dbReference>
<dbReference type="InterPro" id="IPR003781">
    <property type="entry name" value="CoA-bd"/>
</dbReference>
<dbReference type="Gene3D" id="3.40.630.30">
    <property type="match status" value="1"/>
</dbReference>
<dbReference type="Proteomes" id="UP000219435">
    <property type="component" value="Unassembled WGS sequence"/>
</dbReference>
<keyword evidence="3" id="KW-1185">Reference proteome</keyword>
<dbReference type="AlphaFoldDB" id="A0A285V6F9"/>
<dbReference type="InterPro" id="IPR032875">
    <property type="entry name" value="Succ_CoA_lig_flav_dom"/>
</dbReference>
<dbReference type="InterPro" id="IPR016181">
    <property type="entry name" value="Acyl_CoA_acyltransferase"/>
</dbReference>
<dbReference type="SUPFAM" id="SSF51735">
    <property type="entry name" value="NAD(P)-binding Rossmann-fold domains"/>
    <property type="match status" value="1"/>
</dbReference>
<dbReference type="SUPFAM" id="SSF56059">
    <property type="entry name" value="Glutathione synthetase ATP-binding domain-like"/>
    <property type="match status" value="1"/>
</dbReference>
<dbReference type="PANTHER" id="PTHR42793">
    <property type="entry name" value="COA BINDING DOMAIN CONTAINING PROTEIN"/>
    <property type="match status" value="1"/>
</dbReference>
<name>A0A285V6F9_9ACTN</name>
<dbReference type="GO" id="GO:0043758">
    <property type="term" value="F:acetate-CoA ligase (ADP-forming) activity"/>
    <property type="evidence" value="ECO:0007669"/>
    <property type="project" value="InterPro"/>
</dbReference>
<dbReference type="SUPFAM" id="SSF55729">
    <property type="entry name" value="Acyl-CoA N-acyltransferases (Nat)"/>
    <property type="match status" value="1"/>
</dbReference>
<dbReference type="InterPro" id="IPR013815">
    <property type="entry name" value="ATP_grasp_subdomain_1"/>
</dbReference>
<dbReference type="EMBL" id="OBQI01000003">
    <property type="protein sequence ID" value="SOC49603.1"/>
    <property type="molecule type" value="Genomic_DNA"/>
</dbReference>
<organism evidence="2 3">
    <name type="scientific">Blastococcus aggregatus</name>
    <dbReference type="NCBI Taxonomy" id="38502"/>
    <lineage>
        <taxon>Bacteria</taxon>
        <taxon>Bacillati</taxon>
        <taxon>Actinomycetota</taxon>
        <taxon>Actinomycetes</taxon>
        <taxon>Geodermatophilales</taxon>
        <taxon>Geodermatophilaceae</taxon>
        <taxon>Blastococcus</taxon>
    </lineage>
</organism>
<reference evidence="3" key="1">
    <citation type="submission" date="2017-08" db="EMBL/GenBank/DDBJ databases">
        <authorList>
            <person name="Varghese N."/>
            <person name="Submissions S."/>
        </authorList>
    </citation>
    <scope>NUCLEOTIDE SEQUENCE [LARGE SCALE GENOMIC DNA]</scope>
    <source>
        <strain evidence="3">DSM 4725</strain>
    </source>
</reference>
<dbReference type="PROSITE" id="PS51186">
    <property type="entry name" value="GNAT"/>
    <property type="match status" value="1"/>
</dbReference>
<dbReference type="RefSeq" id="WP_176522929.1">
    <property type="nucleotide sequence ID" value="NZ_OBQI01000003.1"/>
</dbReference>
<evidence type="ECO:0000313" key="3">
    <source>
        <dbReference type="Proteomes" id="UP000219435"/>
    </source>
</evidence>